<dbReference type="PROSITE" id="PS50005">
    <property type="entry name" value="TPR"/>
    <property type="match status" value="2"/>
</dbReference>
<keyword evidence="1" id="KW-0802">TPR repeat</keyword>
<name>A0A7C1NDB0_UNCW3</name>
<dbReference type="Gene3D" id="1.25.40.10">
    <property type="entry name" value="Tetratricopeptide repeat domain"/>
    <property type="match status" value="2"/>
</dbReference>
<dbReference type="InterPro" id="IPR011990">
    <property type="entry name" value="TPR-like_helical_dom_sf"/>
</dbReference>
<evidence type="ECO:0000259" key="3">
    <source>
        <dbReference type="Pfam" id="PF09976"/>
    </source>
</evidence>
<feature type="repeat" description="TPR" evidence="1">
    <location>
        <begin position="275"/>
        <end position="308"/>
    </location>
</feature>
<dbReference type="EMBL" id="DSLG01000002">
    <property type="protein sequence ID" value="HEA86678.1"/>
    <property type="molecule type" value="Genomic_DNA"/>
</dbReference>
<keyword evidence="2" id="KW-0472">Membrane</keyword>
<evidence type="ECO:0000313" key="4">
    <source>
        <dbReference type="EMBL" id="HEA86678.1"/>
    </source>
</evidence>
<accession>A0A7C1NDB0</accession>
<reference evidence="4" key="1">
    <citation type="journal article" date="2020" name="mSystems">
        <title>Genome- and Community-Level Interaction Insights into Carbon Utilization and Element Cycling Functions of Hydrothermarchaeota in Hydrothermal Sediment.</title>
        <authorList>
            <person name="Zhou Z."/>
            <person name="Liu Y."/>
            <person name="Xu W."/>
            <person name="Pan J."/>
            <person name="Luo Z.H."/>
            <person name="Li M."/>
        </authorList>
    </citation>
    <scope>NUCLEOTIDE SEQUENCE [LARGE SCALE GENOMIC DNA]</scope>
    <source>
        <strain evidence="4">SpSt-265</strain>
    </source>
</reference>
<dbReference type="SMART" id="SM00028">
    <property type="entry name" value="TPR"/>
    <property type="match status" value="8"/>
</dbReference>
<proteinExistence type="predicted"/>
<dbReference type="PANTHER" id="PTHR10098">
    <property type="entry name" value="RAPSYN-RELATED"/>
    <property type="match status" value="1"/>
</dbReference>
<keyword evidence="2" id="KW-1133">Transmembrane helix</keyword>
<keyword evidence="2" id="KW-0812">Transmembrane</keyword>
<dbReference type="InterPro" id="IPR019734">
    <property type="entry name" value="TPR_rpt"/>
</dbReference>
<gene>
    <name evidence="4" type="ORF">ENP94_01530</name>
</gene>
<dbReference type="AlphaFoldDB" id="A0A7C1NDB0"/>
<evidence type="ECO:0000256" key="2">
    <source>
        <dbReference type="SAM" id="Phobius"/>
    </source>
</evidence>
<dbReference type="Pfam" id="PF13424">
    <property type="entry name" value="TPR_12"/>
    <property type="match status" value="2"/>
</dbReference>
<dbReference type="PANTHER" id="PTHR10098:SF108">
    <property type="entry name" value="TETRATRICOPEPTIDE REPEAT PROTEIN 28"/>
    <property type="match status" value="1"/>
</dbReference>
<protein>
    <submittedName>
        <fullName evidence="4">Tetratricopeptide repeat protein</fullName>
    </submittedName>
</protein>
<dbReference type="Pfam" id="PF09976">
    <property type="entry name" value="TPR_21"/>
    <property type="match status" value="1"/>
</dbReference>
<feature type="repeat" description="TPR" evidence="1">
    <location>
        <begin position="235"/>
        <end position="268"/>
    </location>
</feature>
<evidence type="ECO:0000256" key="1">
    <source>
        <dbReference type="PROSITE-ProRule" id="PRU00339"/>
    </source>
</evidence>
<organism evidence="4">
    <name type="scientific">candidate division WOR-3 bacterium</name>
    <dbReference type="NCBI Taxonomy" id="2052148"/>
    <lineage>
        <taxon>Bacteria</taxon>
        <taxon>Bacteria division WOR-3</taxon>
    </lineage>
</organism>
<comment type="caution">
    <text evidence="4">The sequence shown here is derived from an EMBL/GenBank/DDBJ whole genome shotgun (WGS) entry which is preliminary data.</text>
</comment>
<dbReference type="SUPFAM" id="SSF48452">
    <property type="entry name" value="TPR-like"/>
    <property type="match status" value="3"/>
</dbReference>
<feature type="domain" description="Ancillary SecYEG translocon subunit/Cell division coordinator CpoB TPR" evidence="3">
    <location>
        <begin position="132"/>
        <end position="269"/>
    </location>
</feature>
<feature type="transmembrane region" description="Helical" evidence="2">
    <location>
        <begin position="6"/>
        <end position="23"/>
    </location>
</feature>
<dbReference type="InterPro" id="IPR018704">
    <property type="entry name" value="SecYEG/CpoB_TPR"/>
</dbReference>
<sequence length="657" mass="75391">MFFFIIGSLLITVAVLIFLLIWSERRNLRAQLKAAQLEQIIERLMPLAYSRYYTRLGQLQRRLGVLFIDHLPMTIDSEVKKLFEAGLKFAEQNYWDRAYQIWNEGKGKVREDELAALHFLCAGCLVMRGQMAQARQELGQAAEILRHTGNKNGLAVVLYLLVTLNNEEQNRTSVKRQLSEVIALCHKTGNDDLRAKALVRLAEVYHHDGQDEPAIDCHRQALRVFELKGNFSAASGQYRSIGDIHLARGELDKARAAYEDSLHLARENRSRMAEAEGLLAIGIVHRLQRDYKRAIDVFDRAMRIFQEINYFKGQAQVLHELALAHEKYNEPDIAREFFEQALTFARRLRDAKLIIDNLLGLAMNALLRYHLEEAQRLIEEAQVTANTCGRDQEVVRVKIVLARFFIATRKFERAVQLLNEIVELPVSVLDLKHRTKAYLELTRALIRSGRISAAERALKQFWHLLKGIQDEELTADGWFETGLLKFVSKDMVSARRFFEQAYTFHQKVNASRAMAIDLLYLGKLLYQEQMLTEAPIRLTEALRIAQESKDINIQAEIITLLGDIKHSLHDNNSAVSNYSQALELYRTIGDEQQQAQVLMKLGMVFYQDSVWDKARPNLEQALMIFQRLNDRKNAESVMSLLNKMPADDIGLKLATGA</sequence>